<proteinExistence type="inferred from homology"/>
<dbReference type="GO" id="GO:0016887">
    <property type="term" value="F:ATP hydrolysis activity"/>
    <property type="evidence" value="ECO:0007669"/>
    <property type="project" value="InterPro"/>
</dbReference>
<dbReference type="SMART" id="SM00382">
    <property type="entry name" value="AAA"/>
    <property type="match status" value="1"/>
</dbReference>
<dbReference type="EMBL" id="AP014945">
    <property type="protein sequence ID" value="BAU23072.1"/>
    <property type="molecule type" value="Genomic_DNA"/>
</dbReference>
<keyword evidence="3" id="KW-0547">Nucleotide-binding</keyword>
<keyword evidence="7" id="KW-1185">Reference proteome</keyword>
<dbReference type="AlphaFoldDB" id="A0A0U5B4T8"/>
<organism evidence="6 7">
    <name type="scientific">Caldimicrobium thiodismutans</name>
    <dbReference type="NCBI Taxonomy" id="1653476"/>
    <lineage>
        <taxon>Bacteria</taxon>
        <taxon>Pseudomonadati</taxon>
        <taxon>Thermodesulfobacteriota</taxon>
        <taxon>Thermodesulfobacteria</taxon>
        <taxon>Thermodesulfobacteriales</taxon>
        <taxon>Thermodesulfobacteriaceae</taxon>
        <taxon>Caldimicrobium</taxon>
    </lineage>
</organism>
<dbReference type="GO" id="GO:0043190">
    <property type="term" value="C:ATP-binding cassette (ABC) transporter complex"/>
    <property type="evidence" value="ECO:0007669"/>
    <property type="project" value="TreeGrafter"/>
</dbReference>
<evidence type="ECO:0000313" key="6">
    <source>
        <dbReference type="EMBL" id="BAU23072.1"/>
    </source>
</evidence>
<sequence>MSYLIEIIDLSFSYNGASPLLRGINLKLSTGEKIGLMGKTGSGKTTLFYLIFGFLKPASGIIKIFEKERQKESDFVEIRSNLGLLFQDPEIQLFCPTVKEDLAFGPLNKGLSRAEVKRIIEEVANFLRIPHLLEKSPLKLSGGEKKLCALASVMTMSPVAYLLDEPTNGLDEEFKEILKIFLKEKAETFIVISHEEEFLREVCQKIYILEEGRLLLKSS</sequence>
<dbReference type="PROSITE" id="PS50893">
    <property type="entry name" value="ABC_TRANSPORTER_2"/>
    <property type="match status" value="1"/>
</dbReference>
<evidence type="ECO:0000256" key="2">
    <source>
        <dbReference type="ARBA" id="ARBA00022448"/>
    </source>
</evidence>
<evidence type="ECO:0000256" key="3">
    <source>
        <dbReference type="ARBA" id="ARBA00022741"/>
    </source>
</evidence>
<feature type="domain" description="ABC transporter" evidence="5">
    <location>
        <begin position="5"/>
        <end position="219"/>
    </location>
</feature>
<dbReference type="KEGG" id="cthi:THC_0680"/>
<dbReference type="InterPro" id="IPR027417">
    <property type="entry name" value="P-loop_NTPase"/>
</dbReference>
<reference evidence="6 7" key="1">
    <citation type="journal article" date="2016" name="Int. J. Syst. Evol. Microbiol.">
        <title>Caldimicrobium thiodismutans sp. nov., a sulfur-disproportionating bacterium isolated from a hot spring, and emended description of the genus Caldimicrobium.</title>
        <authorList>
            <person name="Kojima H."/>
            <person name="Umezawa K."/>
            <person name="Fukui M."/>
        </authorList>
    </citation>
    <scope>NUCLEOTIDE SEQUENCE [LARGE SCALE GENOMIC DNA]</scope>
    <source>
        <strain evidence="6 7">TF1</strain>
    </source>
</reference>
<dbReference type="CDD" id="cd03225">
    <property type="entry name" value="ABC_cobalt_CbiO_domain1"/>
    <property type="match status" value="1"/>
</dbReference>
<reference evidence="7" key="2">
    <citation type="journal article" date="2016" name="Int. J. Syst. Evol. Microbiol.">
        <title>Caldimicrobium thiodismutans sp. nov., a sulfur-disproportionating bacterium isolated from a hot spring.</title>
        <authorList>
            <person name="Kojima H."/>
            <person name="Umezawa K."/>
            <person name="Fukui M."/>
        </authorList>
    </citation>
    <scope>NUCLEOTIDE SEQUENCE [LARGE SCALE GENOMIC DNA]</scope>
    <source>
        <strain evidence="7">TF1</strain>
    </source>
</reference>
<dbReference type="PATRIC" id="fig|1653476.3.peg.702"/>
<dbReference type="OrthoDB" id="9782163at2"/>
<dbReference type="InterPro" id="IPR003593">
    <property type="entry name" value="AAA+_ATPase"/>
</dbReference>
<evidence type="ECO:0000313" key="7">
    <source>
        <dbReference type="Proteomes" id="UP000068196"/>
    </source>
</evidence>
<dbReference type="InterPro" id="IPR003439">
    <property type="entry name" value="ABC_transporter-like_ATP-bd"/>
</dbReference>
<keyword evidence="4" id="KW-0067">ATP-binding</keyword>
<dbReference type="Gene3D" id="3.40.50.300">
    <property type="entry name" value="P-loop containing nucleotide triphosphate hydrolases"/>
    <property type="match status" value="1"/>
</dbReference>
<evidence type="ECO:0000259" key="5">
    <source>
        <dbReference type="PROSITE" id="PS50893"/>
    </source>
</evidence>
<name>A0A0U5B4T8_9BACT</name>
<dbReference type="GO" id="GO:0005524">
    <property type="term" value="F:ATP binding"/>
    <property type="evidence" value="ECO:0007669"/>
    <property type="project" value="UniProtKB-KW"/>
</dbReference>
<gene>
    <name evidence="6" type="ORF">THC_0680</name>
</gene>
<keyword evidence="2" id="KW-0813">Transport</keyword>
<accession>A0A0U5B4T8</accession>
<evidence type="ECO:0000256" key="1">
    <source>
        <dbReference type="ARBA" id="ARBA00005417"/>
    </source>
</evidence>
<dbReference type="RefSeq" id="WP_068513337.1">
    <property type="nucleotide sequence ID" value="NZ_AP014945.1"/>
</dbReference>
<dbReference type="GO" id="GO:0042626">
    <property type="term" value="F:ATPase-coupled transmembrane transporter activity"/>
    <property type="evidence" value="ECO:0007669"/>
    <property type="project" value="TreeGrafter"/>
</dbReference>
<protein>
    <submittedName>
        <fullName evidence="6">Cobalt ABC transporter ATPase</fullName>
    </submittedName>
</protein>
<dbReference type="Pfam" id="PF00005">
    <property type="entry name" value="ABC_tran"/>
    <property type="match status" value="1"/>
</dbReference>
<dbReference type="PANTHER" id="PTHR43553">
    <property type="entry name" value="HEAVY METAL TRANSPORTER"/>
    <property type="match status" value="1"/>
</dbReference>
<dbReference type="PANTHER" id="PTHR43553:SF24">
    <property type="entry name" value="ENERGY-COUPLING FACTOR TRANSPORTER ATP-BINDING PROTEIN ECFA1"/>
    <property type="match status" value="1"/>
</dbReference>
<dbReference type="SUPFAM" id="SSF52540">
    <property type="entry name" value="P-loop containing nucleoside triphosphate hydrolases"/>
    <property type="match status" value="1"/>
</dbReference>
<dbReference type="STRING" id="1653476.THC_0680"/>
<comment type="similarity">
    <text evidence="1">Belongs to the ABC transporter superfamily.</text>
</comment>
<dbReference type="Proteomes" id="UP000068196">
    <property type="component" value="Chromosome"/>
</dbReference>
<dbReference type="InterPro" id="IPR050095">
    <property type="entry name" value="ECF_ABC_transporter_ATP-bd"/>
</dbReference>
<dbReference type="InterPro" id="IPR015856">
    <property type="entry name" value="ABC_transpr_CbiO/EcfA_su"/>
</dbReference>
<evidence type="ECO:0000256" key="4">
    <source>
        <dbReference type="ARBA" id="ARBA00022840"/>
    </source>
</evidence>